<dbReference type="GO" id="GO:0051301">
    <property type="term" value="P:cell division"/>
    <property type="evidence" value="ECO:0007669"/>
    <property type="project" value="UniProtKB-KW"/>
</dbReference>
<dbReference type="SUPFAM" id="SSF56112">
    <property type="entry name" value="Protein kinase-like (PK-like)"/>
    <property type="match status" value="1"/>
</dbReference>
<evidence type="ECO:0000256" key="3">
    <source>
        <dbReference type="ARBA" id="ARBA00022840"/>
    </source>
</evidence>
<accession>A0ABX6EP94</accession>
<feature type="binding site" evidence="4">
    <location>
        <position position="72"/>
    </location>
    <ligand>
        <name>ATP</name>
        <dbReference type="ChEBI" id="CHEBI:30616"/>
    </ligand>
</feature>
<dbReference type="InterPro" id="IPR017441">
    <property type="entry name" value="Protein_kinase_ATP_BS"/>
</dbReference>
<dbReference type="PANTHER" id="PTHR48012:SF26">
    <property type="entry name" value="SERINE_THREONINE-PROTEIN KINASE DDB_G0283821-RELATED"/>
    <property type="match status" value="1"/>
</dbReference>
<dbReference type="InterPro" id="IPR011009">
    <property type="entry name" value="Kinase-like_dom_sf"/>
</dbReference>
<reference evidence="6 7" key="1">
    <citation type="submission" date="2016-03" db="EMBL/GenBank/DDBJ databases">
        <title>How can Kluyveromyces marxianus grow so fast - potential evolutionary course in Saccharomyces Complex revealed by comparative genomics.</title>
        <authorList>
            <person name="Mo W."/>
            <person name="Lu W."/>
            <person name="Yang X."/>
            <person name="Qi J."/>
            <person name="Lv H."/>
        </authorList>
    </citation>
    <scope>NUCLEOTIDE SEQUENCE [LARGE SCALE GENOMIC DNA]</scope>
    <source>
        <strain evidence="6 7">FIM1</strain>
    </source>
</reference>
<dbReference type="Gene3D" id="1.10.510.10">
    <property type="entry name" value="Transferase(Phosphotransferase) domain 1"/>
    <property type="match status" value="1"/>
</dbReference>
<dbReference type="PROSITE" id="PS00107">
    <property type="entry name" value="PROTEIN_KINASE_ATP"/>
    <property type="match status" value="1"/>
</dbReference>
<dbReference type="InterPro" id="IPR000719">
    <property type="entry name" value="Prot_kinase_dom"/>
</dbReference>
<dbReference type="Proteomes" id="UP000422736">
    <property type="component" value="Chromosome 1"/>
</dbReference>
<keyword evidence="2 4" id="KW-0547">Nucleotide-binding</keyword>
<dbReference type="EC" id="2.7.11.1" evidence="1"/>
<dbReference type="PROSITE" id="PS00108">
    <property type="entry name" value="PROTEIN_KINASE_ST"/>
    <property type="match status" value="1"/>
</dbReference>
<sequence>MTNFSAESLWMTTNGDKKKSVDKEKFKGRYQDGMDGSIVHGTYALKQVIGRGAYGVVYRAVKRGSSKPVAIKQIEFEDESELNEHMLEIDLLKNLRHENIVEYRGFIQKAHELYIILEYCSRGSLRDLLKQGPLLEEDTVNYVRQTLQGLQYLHEQGVIHRDIKAANLLLTEDGVVKLADFGVSTRINRMAMTYAGSPNWMAPEVMTGQGASTVSDIWSLGATVVELLTGNPPFHNLVNESACYAIVNEEYIPPLTLSAGCQEFLSQCFQKNMFKRATAPELLQHPWLQQENFQKQRSKINLAEYIEKDDKWDADFVLDSDTDMTPSPTKVTEKLRKLQGEDFRTLSVDELFIDHSLDAITAQLLQSLLELQAETTKNKRKNDNFNAIKNRAYEIFKYDKQFNHSSLKEKFVDTGGVSLLISLQFESLLSTFFDKSIKLLIQCGILFHMNTLRDSRLVVLVSYGYRALTSPEIWNEWCLKHKKKISECINTELGSTKYIEAEKLLIHVSLLKDFPLDISRLMLYAKKYKHLQHCIYTCLNNSIKRSISNIPTSNMIHGKLVYEKSNFPSHVMEWLLEMIPVLKKRAIEPFVELCFHVCHLNNKSIAELMRDGQFFSLTKSLLQSSNNNCLPWCLNLCSEYAKDLKQDNIGTMLDIGMSSLTVGHCLHNSIEIILNCVNVAQLNHLEISLSADNIIIGDCSIPLQNLVESFYQDNGRYDKFITKFTKLCSLPIGSQICIGVFEQERFVGRIYELFDRFKTSLIIQIDLLKFLKVLVIQINDKNKMSQPDKRKKLLKFLSHNWNTTDSVTPIKQTQQRVGADSVLIQQLCQDIENLI</sequence>
<dbReference type="PROSITE" id="PS50011">
    <property type="entry name" value="PROTEIN_KINASE_DOM"/>
    <property type="match status" value="1"/>
</dbReference>
<protein>
    <recommendedName>
        <fullName evidence="1">non-specific serine/threonine protein kinase</fullName>
        <ecNumber evidence="1">2.7.11.1</ecNumber>
    </recommendedName>
</protein>
<keyword evidence="6" id="KW-0131">Cell cycle</keyword>
<dbReference type="EMBL" id="CP015054">
    <property type="protein sequence ID" value="QGN14021.1"/>
    <property type="molecule type" value="Genomic_DNA"/>
</dbReference>
<evidence type="ECO:0000313" key="7">
    <source>
        <dbReference type="Proteomes" id="UP000422736"/>
    </source>
</evidence>
<keyword evidence="6" id="KW-0132">Cell division</keyword>
<dbReference type="Pfam" id="PF00069">
    <property type="entry name" value="Pkinase"/>
    <property type="match status" value="1"/>
</dbReference>
<keyword evidence="7" id="KW-1185">Reference proteome</keyword>
<reference evidence="6 7" key="2">
    <citation type="submission" date="2019-11" db="EMBL/GenBank/DDBJ databases">
        <authorList>
            <person name="Lu H."/>
        </authorList>
    </citation>
    <scope>NUCLEOTIDE SEQUENCE [LARGE SCALE GENOMIC DNA]</scope>
    <source>
        <strain evidence="6 7">FIM1</strain>
    </source>
</reference>
<gene>
    <name evidence="6" type="primary">CDC15</name>
    <name evidence="6" type="ORF">FIM1_672</name>
</gene>
<evidence type="ECO:0000313" key="6">
    <source>
        <dbReference type="EMBL" id="QGN14021.1"/>
    </source>
</evidence>
<evidence type="ECO:0000256" key="4">
    <source>
        <dbReference type="PROSITE-ProRule" id="PRU10141"/>
    </source>
</evidence>
<dbReference type="PANTHER" id="PTHR48012">
    <property type="entry name" value="STERILE20-LIKE KINASE, ISOFORM B-RELATED"/>
    <property type="match status" value="1"/>
</dbReference>
<dbReference type="InterPro" id="IPR050629">
    <property type="entry name" value="STE20/SPS1-PAK"/>
</dbReference>
<dbReference type="SMART" id="SM00220">
    <property type="entry name" value="S_TKc"/>
    <property type="match status" value="1"/>
</dbReference>
<evidence type="ECO:0000256" key="2">
    <source>
        <dbReference type="ARBA" id="ARBA00022741"/>
    </source>
</evidence>
<proteinExistence type="predicted"/>
<name>A0ABX6EP94_KLUMA</name>
<organism evidence="6 7">
    <name type="scientific">Kluyveromyces marxianus</name>
    <name type="common">Yeast</name>
    <name type="synonym">Candida kefyr</name>
    <dbReference type="NCBI Taxonomy" id="4911"/>
    <lineage>
        <taxon>Eukaryota</taxon>
        <taxon>Fungi</taxon>
        <taxon>Dikarya</taxon>
        <taxon>Ascomycota</taxon>
        <taxon>Saccharomycotina</taxon>
        <taxon>Saccharomycetes</taxon>
        <taxon>Saccharomycetales</taxon>
        <taxon>Saccharomycetaceae</taxon>
        <taxon>Kluyveromyces</taxon>
    </lineage>
</organism>
<dbReference type="InterPro" id="IPR008271">
    <property type="entry name" value="Ser/Thr_kinase_AS"/>
</dbReference>
<evidence type="ECO:0000259" key="5">
    <source>
        <dbReference type="PROSITE" id="PS50011"/>
    </source>
</evidence>
<evidence type="ECO:0000256" key="1">
    <source>
        <dbReference type="ARBA" id="ARBA00012513"/>
    </source>
</evidence>
<feature type="domain" description="Protein kinase" evidence="5">
    <location>
        <begin position="43"/>
        <end position="288"/>
    </location>
</feature>
<keyword evidence="3 4" id="KW-0067">ATP-binding</keyword>